<keyword evidence="3" id="KW-1185">Reference proteome</keyword>
<proteinExistence type="predicted"/>
<dbReference type="Proteomes" id="UP000032568">
    <property type="component" value="Chromosome"/>
</dbReference>
<accession>A0AAF0C3R9</accession>
<dbReference type="EMBL" id="CP059735">
    <property type="protein sequence ID" value="WDD99263.1"/>
    <property type="molecule type" value="Genomic_DNA"/>
</dbReference>
<reference evidence="2 3" key="1">
    <citation type="journal article" date="2015" name="Genome Announc.">
        <title>Draft Genome Sequences of Marine Isolates of Thalassomonas viridans and Thalassomonas actiniarum.</title>
        <authorList>
            <person name="Olonade I."/>
            <person name="van Zyl L.J."/>
            <person name="Trindade M."/>
        </authorList>
    </citation>
    <scope>NUCLEOTIDE SEQUENCE [LARGE SCALE GENOMIC DNA]</scope>
    <source>
        <strain evidence="2 3">A5K-106</strain>
    </source>
</reference>
<gene>
    <name evidence="2" type="ORF">SG35_000810</name>
</gene>
<name>A0AAF0C3R9_9GAMM</name>
<feature type="region of interest" description="Disordered" evidence="1">
    <location>
        <begin position="221"/>
        <end position="245"/>
    </location>
</feature>
<dbReference type="KEGG" id="tact:SG35_000810"/>
<evidence type="ECO:0000313" key="3">
    <source>
        <dbReference type="Proteomes" id="UP000032568"/>
    </source>
</evidence>
<dbReference type="AlphaFoldDB" id="A0AAF0C3R9"/>
<dbReference type="InterPro" id="IPR027417">
    <property type="entry name" value="P-loop_NTPase"/>
</dbReference>
<sequence length="341" mass="39525">MKIICHLGNPKAYSTSIQTMLAESEQGQFHYIGFRPSKDKANWYDNPLISELLNFDLRYTGKFHFQQKCPDYQAYFNKLTAQAKAQNKDIWLSSENLSMRAIMEEIDPQEKIARLQKVLPDGITFVVIFRNIWASLRSLYSEFTKMGYCKSFDYFTDETYLYRQANFLYSLFPGHLITSLQQELTGSNQLRYHFLDNDPKLSSTKLHAFLSSLQPGAELEPLKNINSSQEKSGTSESRRLSNAQSHSALSSTGLIENHRALWHLKKEQQQIFDQHIWGKLRQQKKNNQKAEHVAAKENLRCSARLTDFINRLYPEDKALLAGNLNTDYQQLWQNVFPDTGS</sequence>
<reference evidence="2 3" key="2">
    <citation type="journal article" date="2022" name="Mar. Drugs">
        <title>Bioassay-Guided Fractionation Leads to the Detection of Cholic Acid Generated by the Rare Thalassomonas sp.</title>
        <authorList>
            <person name="Pheiffer F."/>
            <person name="Schneider Y.K."/>
            <person name="Hansen E.H."/>
            <person name="Andersen J.H."/>
            <person name="Isaksson J."/>
            <person name="Busche T."/>
            <person name="R C."/>
            <person name="Kalinowski J."/>
            <person name="Zyl L.V."/>
            <person name="Trindade M."/>
        </authorList>
    </citation>
    <scope>NUCLEOTIDE SEQUENCE [LARGE SCALE GENOMIC DNA]</scope>
    <source>
        <strain evidence="2 3">A5K-106</strain>
    </source>
</reference>
<protein>
    <submittedName>
        <fullName evidence="2">Uncharacterized protein</fullName>
    </submittedName>
</protein>
<dbReference type="SUPFAM" id="SSF52540">
    <property type="entry name" value="P-loop containing nucleoside triphosphate hydrolases"/>
    <property type="match status" value="1"/>
</dbReference>
<feature type="compositionally biased region" description="Polar residues" evidence="1">
    <location>
        <begin position="224"/>
        <end position="245"/>
    </location>
</feature>
<organism evidence="2 3">
    <name type="scientific">Thalassomonas actiniarum</name>
    <dbReference type="NCBI Taxonomy" id="485447"/>
    <lineage>
        <taxon>Bacteria</taxon>
        <taxon>Pseudomonadati</taxon>
        <taxon>Pseudomonadota</taxon>
        <taxon>Gammaproteobacteria</taxon>
        <taxon>Alteromonadales</taxon>
        <taxon>Colwelliaceae</taxon>
        <taxon>Thalassomonas</taxon>
    </lineage>
</organism>
<evidence type="ECO:0000256" key="1">
    <source>
        <dbReference type="SAM" id="MobiDB-lite"/>
    </source>
</evidence>
<evidence type="ECO:0000313" key="2">
    <source>
        <dbReference type="EMBL" id="WDD99263.1"/>
    </source>
</evidence>
<dbReference type="RefSeq" id="WP_044835293.1">
    <property type="nucleotide sequence ID" value="NZ_CP059735.1"/>
</dbReference>